<organism evidence="2 3">
    <name type="scientific">Ceutorhynchus assimilis</name>
    <name type="common">cabbage seed weevil</name>
    <dbReference type="NCBI Taxonomy" id="467358"/>
    <lineage>
        <taxon>Eukaryota</taxon>
        <taxon>Metazoa</taxon>
        <taxon>Ecdysozoa</taxon>
        <taxon>Arthropoda</taxon>
        <taxon>Hexapoda</taxon>
        <taxon>Insecta</taxon>
        <taxon>Pterygota</taxon>
        <taxon>Neoptera</taxon>
        <taxon>Endopterygota</taxon>
        <taxon>Coleoptera</taxon>
        <taxon>Polyphaga</taxon>
        <taxon>Cucujiformia</taxon>
        <taxon>Curculionidae</taxon>
        <taxon>Ceutorhynchinae</taxon>
        <taxon>Ceutorhynchus</taxon>
    </lineage>
</organism>
<gene>
    <name evidence="2" type="ORF">CEUTPL_LOCUS5700</name>
</gene>
<reference evidence="2" key="1">
    <citation type="submission" date="2022-01" db="EMBL/GenBank/DDBJ databases">
        <authorList>
            <person name="King R."/>
        </authorList>
    </citation>
    <scope>NUCLEOTIDE SEQUENCE</scope>
</reference>
<dbReference type="Pfam" id="PF09735">
    <property type="entry name" value="Nckap1"/>
    <property type="match status" value="1"/>
</dbReference>
<dbReference type="GO" id="GO:0030866">
    <property type="term" value="P:cortical actin cytoskeleton organization"/>
    <property type="evidence" value="ECO:0007669"/>
    <property type="project" value="TreeGrafter"/>
</dbReference>
<dbReference type="Proteomes" id="UP001152799">
    <property type="component" value="Chromosome 2"/>
</dbReference>
<protein>
    <recommendedName>
        <fullName evidence="4">Membrane-associated protein Hem</fullName>
    </recommendedName>
</protein>
<proteinExistence type="inferred from homology"/>
<dbReference type="GO" id="GO:0048812">
    <property type="term" value="P:neuron projection morphogenesis"/>
    <property type="evidence" value="ECO:0007669"/>
    <property type="project" value="TreeGrafter"/>
</dbReference>
<dbReference type="GO" id="GO:0016477">
    <property type="term" value="P:cell migration"/>
    <property type="evidence" value="ECO:0007669"/>
    <property type="project" value="TreeGrafter"/>
</dbReference>
<accession>A0A9N9MKN2</accession>
<dbReference type="EMBL" id="OU892278">
    <property type="protein sequence ID" value="CAG9765082.1"/>
    <property type="molecule type" value="Genomic_DNA"/>
</dbReference>
<dbReference type="AlphaFoldDB" id="A0A9N9MKN2"/>
<dbReference type="PANTHER" id="PTHR12093">
    <property type="entry name" value="NCK-ASSOCIATED PROTEIN 1"/>
    <property type="match status" value="1"/>
</dbReference>
<evidence type="ECO:0008006" key="4">
    <source>
        <dbReference type="Google" id="ProtNLM"/>
    </source>
</evidence>
<comment type="similarity">
    <text evidence="1">Belongs to the HEM-1/HEM-2 family.</text>
</comment>
<name>A0A9N9MKN2_9CUCU</name>
<sequence length="1124" mass="130342">MARQMSQLERKLAEKLIILNDRGVGMLTRIYNIKKACGDAKSKPGFLSDKNLESSIKSIVRRFPNLDSKSLTPIQGLRNEIIKSLSLYYYTFVDLLDFKDHVCELLTTMDAYQVELDISVNFELSKNYLDLVTNYVSLMVLLSRVEDRKAVLGLFNAAYEIVHGSADTSFPRLGSMIMDYDVPLKKLSEEFVPHSRLLSQALYSLIPVYMPRNVSADQWRTEQKLSLVGNPSVLLKPVLSERMSCEFLSMDTMERWIVFGIMLIHTTLIDTRQDHFHKLLLNALESFWVLPLFRDEVLHIHQYIWSFLDTFKGYGKRISDIKDAYQQAVQKAGYNHRERRKFLRTALKELGLIFIDQPGLLGPKALMVFMGLCYARDEVLWLLRHNDNPPQHKTKGKSTEDLVDRHLPELLFHMEDLRVLVRKYSQVMQRYYVQYLSHWDAISLKEQMQKLQTCPEDEAIILSSLCNTISSLSVKQVEENETFNFFAFRLDWFRLQAYTSTQQSKLRLMEFKQLGQLMDMIQFHTKMVDNLDEMLRETSDLSIFCFYSRIFEDQFHMCLEFPAQNRYIVAFPSICSHFQHCTHELCPEERHHIRERSLSVVNMFLDEMAKEAKNIITAICDAQCKMSDKLLPKNCAHLISQQINRKKKEKNKKNAIEFEKPGIESYRKTRENLTTMDKLHMALTELCYAINYFSNINVWEYTFAPREYLHQHLENRFAKALVGMVMYNSDTHEIAKPSELLVCVRSYMNVLQTVENYVHIDITRVFNNCLLQQTQAMDSHGEKTIASIYTQWYSEVLLRRVSAGNIIFSMNQRSFVSLTLEGTIPFNPEEYSDVNELKALAELIGPYGMKQLSETLMWHIASQVIELKKLADSNKDVLLLLRTNFDKPEVMKEQFKRLANVDNVLQRMTIVGVILSFRQLSQSCLTDVLEQRIPFLLSSILDFRHHLPSGDPMKVVSEMTSAAGLCCKVDPTLIAALKLQKTENEGENEHLLVCLLMVFVAVSIPKLARSDQSFYRASLEGHTNNIHCMALAVNHIFGALFTICARDDIEDRMKEFLALASSSLLRLGQEADKETVKNRESVYLLLDQIVQESPFLTMDLLESCFPYALIRNAYHDVYKQEQNM</sequence>
<evidence type="ECO:0000256" key="1">
    <source>
        <dbReference type="ARBA" id="ARBA00037947"/>
    </source>
</evidence>
<dbReference type="GO" id="GO:0030031">
    <property type="term" value="P:cell projection assembly"/>
    <property type="evidence" value="ECO:0007669"/>
    <property type="project" value="TreeGrafter"/>
</dbReference>
<evidence type="ECO:0000313" key="2">
    <source>
        <dbReference type="EMBL" id="CAG9765082.1"/>
    </source>
</evidence>
<dbReference type="InterPro" id="IPR019137">
    <property type="entry name" value="Nck-associated_protein-1"/>
</dbReference>
<evidence type="ECO:0000313" key="3">
    <source>
        <dbReference type="Proteomes" id="UP001152799"/>
    </source>
</evidence>
<dbReference type="PANTHER" id="PTHR12093:SF10">
    <property type="entry name" value="MEMBRANE-ASSOCIATED PROTEIN HEM"/>
    <property type="match status" value="1"/>
</dbReference>
<dbReference type="GO" id="GO:0031209">
    <property type="term" value="C:SCAR complex"/>
    <property type="evidence" value="ECO:0007669"/>
    <property type="project" value="TreeGrafter"/>
</dbReference>
<dbReference type="OrthoDB" id="548214at2759"/>
<keyword evidence="3" id="KW-1185">Reference proteome</keyword>